<evidence type="ECO:0000256" key="13">
    <source>
        <dbReference type="SAM" id="SignalP"/>
    </source>
</evidence>
<protein>
    <submittedName>
        <fullName evidence="15">Intercellular adhesion molecule 2</fullName>
    </submittedName>
</protein>
<dbReference type="AlphaFoldDB" id="A0A2K5WE56"/>
<evidence type="ECO:0000256" key="11">
    <source>
        <dbReference type="ARBA" id="ARBA00023319"/>
    </source>
</evidence>
<evidence type="ECO:0000259" key="14">
    <source>
        <dbReference type="Pfam" id="PF03921"/>
    </source>
</evidence>
<dbReference type="Ensembl" id="ENSMFAT00000009648.2">
    <property type="protein sequence ID" value="ENSMFAP00000035412.2"/>
    <property type="gene ID" value="ENSMFAG00000033733.2"/>
</dbReference>
<dbReference type="InterPro" id="IPR047012">
    <property type="entry name" value="ICAM_VCAM"/>
</dbReference>
<evidence type="ECO:0000256" key="1">
    <source>
        <dbReference type="ARBA" id="ARBA00004479"/>
    </source>
</evidence>
<dbReference type="InterPro" id="IPR036179">
    <property type="entry name" value="Ig-like_dom_sf"/>
</dbReference>
<dbReference type="PANTHER" id="PTHR13771:SF3">
    <property type="entry name" value="INTERCELLULAR ADHESION MOLECULE 2"/>
    <property type="match status" value="1"/>
</dbReference>
<dbReference type="InterPro" id="IPR003988">
    <property type="entry name" value="ICAM"/>
</dbReference>
<dbReference type="PANTHER" id="PTHR13771">
    <property type="entry name" value="INTERCELLULAR ADHESION MOLECULE"/>
    <property type="match status" value="1"/>
</dbReference>
<reference evidence="15" key="3">
    <citation type="submission" date="2025-09" db="UniProtKB">
        <authorList>
            <consortium name="Ensembl"/>
        </authorList>
    </citation>
    <scope>IDENTIFICATION</scope>
</reference>
<feature type="chain" id="PRO_5030052106" evidence="13">
    <location>
        <begin position="22"/>
        <end position="316"/>
    </location>
</feature>
<keyword evidence="3 12" id="KW-0812">Transmembrane</keyword>
<keyword evidence="16" id="KW-1185">Reference proteome</keyword>
<accession>A0A2K5WE56</accession>
<dbReference type="VEuPathDB" id="HostDB:ENSMFAG00000033733"/>
<reference evidence="15 16" key="1">
    <citation type="submission" date="2013-03" db="EMBL/GenBank/DDBJ databases">
        <authorList>
            <person name="Warren W."/>
            <person name="Wilson R.K."/>
        </authorList>
    </citation>
    <scope>NUCLEOTIDE SEQUENCE</scope>
</reference>
<comment type="similarity">
    <text evidence="2">Belongs to the immunoglobulin superfamily. ICAM family.</text>
</comment>
<dbReference type="GO" id="GO:0005178">
    <property type="term" value="F:integrin binding"/>
    <property type="evidence" value="ECO:0007669"/>
    <property type="project" value="InterPro"/>
</dbReference>
<feature type="signal peptide" evidence="13">
    <location>
        <begin position="1"/>
        <end position="21"/>
    </location>
</feature>
<dbReference type="InterPro" id="IPR013768">
    <property type="entry name" value="ICAM_N"/>
</dbReference>
<organism evidence="15 16">
    <name type="scientific">Macaca fascicularis</name>
    <name type="common">Crab-eating macaque</name>
    <name type="synonym">Cynomolgus monkey</name>
    <dbReference type="NCBI Taxonomy" id="9541"/>
    <lineage>
        <taxon>Eukaryota</taxon>
        <taxon>Metazoa</taxon>
        <taxon>Chordata</taxon>
        <taxon>Craniata</taxon>
        <taxon>Vertebrata</taxon>
        <taxon>Euteleostomi</taxon>
        <taxon>Mammalia</taxon>
        <taxon>Eutheria</taxon>
        <taxon>Euarchontoglires</taxon>
        <taxon>Primates</taxon>
        <taxon>Haplorrhini</taxon>
        <taxon>Catarrhini</taxon>
        <taxon>Cercopithecidae</taxon>
        <taxon>Cercopithecinae</taxon>
        <taxon>Macaca</taxon>
    </lineage>
</organism>
<dbReference type="PRINTS" id="PR01473">
    <property type="entry name" value="ICAM"/>
</dbReference>
<dbReference type="PRINTS" id="PR01472">
    <property type="entry name" value="ICAMVCAM1"/>
</dbReference>
<feature type="domain" description="Intercellular adhesion molecule N-terminal" evidence="14">
    <location>
        <begin position="24"/>
        <end position="114"/>
    </location>
</feature>
<dbReference type="Pfam" id="PF03921">
    <property type="entry name" value="ICAM_N"/>
    <property type="match status" value="1"/>
</dbReference>
<keyword evidence="10" id="KW-0325">Glycoprotein</keyword>
<dbReference type="FunFam" id="2.60.40.10:FF:000338">
    <property type="entry name" value="intercellular adhesion molecule 5"/>
    <property type="match status" value="1"/>
</dbReference>
<evidence type="ECO:0000256" key="9">
    <source>
        <dbReference type="ARBA" id="ARBA00023157"/>
    </source>
</evidence>
<evidence type="ECO:0000256" key="12">
    <source>
        <dbReference type="SAM" id="Phobius"/>
    </source>
</evidence>
<evidence type="ECO:0000256" key="8">
    <source>
        <dbReference type="ARBA" id="ARBA00023136"/>
    </source>
</evidence>
<dbReference type="Gene3D" id="2.60.40.10">
    <property type="entry name" value="Immunoglobulins"/>
    <property type="match status" value="2"/>
</dbReference>
<evidence type="ECO:0000313" key="16">
    <source>
        <dbReference type="Proteomes" id="UP000233100"/>
    </source>
</evidence>
<sequence length="316" mass="34474">MSSFGFGTLTVALFALVCCSGSDEKAFEVHMRLEKLIVKPKESFKVNCSTTCNQPEVGGLETSLNKILLLEQTQWKHYLISNISHDTVLWCHFTCSGKQKSMSSNVSVYQPPRQVFLTLQPTWVAVGKSFTIECRVPAVEPLDSLTLSLLRGSETLHSQTFRKAAPALQEATATFSSMAHREDGHHNFSCLAVLDLMSRGGEVFCTHSAPKMLEIYEPVPDSQMVIIVTVVSVLLFLFVTSVLLCFIFSQHWPAADGHPHDAGGLEEATPGLPAIACISGMAAAMVVTGTQCDSSGLRSSWRRTVTGSRDSGHCLF</sequence>
<gene>
    <name evidence="15" type="primary">ICAM2</name>
</gene>
<evidence type="ECO:0000256" key="6">
    <source>
        <dbReference type="ARBA" id="ARBA00022889"/>
    </source>
</evidence>
<proteinExistence type="inferred from homology"/>
<keyword evidence="6" id="KW-0130">Cell adhesion</keyword>
<dbReference type="Proteomes" id="UP000233100">
    <property type="component" value="Chromosome 16"/>
</dbReference>
<dbReference type="GO" id="GO:0005886">
    <property type="term" value="C:plasma membrane"/>
    <property type="evidence" value="ECO:0007669"/>
    <property type="project" value="TreeGrafter"/>
</dbReference>
<comment type="subcellular location">
    <subcellularLocation>
        <location evidence="1">Membrane</location>
        <topology evidence="1">Single-pass type I membrane protein</topology>
    </subcellularLocation>
</comment>
<keyword evidence="8 12" id="KW-0472">Membrane</keyword>
<evidence type="ECO:0000256" key="7">
    <source>
        <dbReference type="ARBA" id="ARBA00022989"/>
    </source>
</evidence>
<evidence type="ECO:0000256" key="2">
    <source>
        <dbReference type="ARBA" id="ARBA00005925"/>
    </source>
</evidence>
<keyword evidence="9" id="KW-1015">Disulfide bond</keyword>
<dbReference type="Bgee" id="ENSMFAG00000033733">
    <property type="expression patterns" value="Expressed in spleen and 10 other cell types or tissues"/>
</dbReference>
<reference evidence="15" key="2">
    <citation type="submission" date="2025-08" db="UniProtKB">
        <authorList>
            <consortium name="Ensembl"/>
        </authorList>
    </citation>
    <scope>IDENTIFICATION</scope>
</reference>
<dbReference type="FunFam" id="2.60.40.10:FF:000194">
    <property type="entry name" value="Intercellular adhesion molecule 1"/>
    <property type="match status" value="1"/>
</dbReference>
<feature type="transmembrane region" description="Helical" evidence="12">
    <location>
        <begin position="224"/>
        <end position="248"/>
    </location>
</feature>
<evidence type="ECO:0000256" key="4">
    <source>
        <dbReference type="ARBA" id="ARBA00022729"/>
    </source>
</evidence>
<dbReference type="GeneTree" id="ENSGT00940000161654"/>
<dbReference type="CDD" id="cd20995">
    <property type="entry name" value="IgI_N_ICAM-2"/>
    <property type="match status" value="1"/>
</dbReference>
<keyword evidence="5" id="KW-0677">Repeat</keyword>
<dbReference type="InterPro" id="IPR013783">
    <property type="entry name" value="Ig-like_fold"/>
</dbReference>
<evidence type="ECO:0000256" key="3">
    <source>
        <dbReference type="ARBA" id="ARBA00022692"/>
    </source>
</evidence>
<keyword evidence="7 12" id="KW-1133">Transmembrane helix</keyword>
<keyword evidence="11" id="KW-0393">Immunoglobulin domain</keyword>
<dbReference type="SUPFAM" id="SSF48726">
    <property type="entry name" value="Immunoglobulin"/>
    <property type="match status" value="2"/>
</dbReference>
<evidence type="ECO:0000256" key="10">
    <source>
        <dbReference type="ARBA" id="ARBA00023180"/>
    </source>
</evidence>
<dbReference type="GO" id="GO:0098609">
    <property type="term" value="P:cell-cell adhesion"/>
    <property type="evidence" value="ECO:0007669"/>
    <property type="project" value="InterPro"/>
</dbReference>
<evidence type="ECO:0000256" key="5">
    <source>
        <dbReference type="ARBA" id="ARBA00022737"/>
    </source>
</evidence>
<dbReference type="InterPro" id="IPR003987">
    <property type="entry name" value="ICAM_VCAM_N"/>
</dbReference>
<evidence type="ECO:0000313" key="15">
    <source>
        <dbReference type="Ensembl" id="ENSMFAP00000035412.2"/>
    </source>
</evidence>
<keyword evidence="4 13" id="KW-0732">Signal</keyword>
<name>A0A2K5WE56_MACFA</name>